<keyword evidence="7" id="KW-1133">Transmembrane helix</keyword>
<dbReference type="InterPro" id="IPR058982">
    <property type="entry name" value="Beta-barrel_AprE"/>
</dbReference>
<evidence type="ECO:0000259" key="11">
    <source>
        <dbReference type="Pfam" id="PF25994"/>
    </source>
</evidence>
<dbReference type="SUPFAM" id="SSF111369">
    <property type="entry name" value="HlyD-like secretion proteins"/>
    <property type="match status" value="1"/>
</dbReference>
<evidence type="ECO:0000256" key="8">
    <source>
        <dbReference type="ARBA" id="ARBA00023136"/>
    </source>
</evidence>
<evidence type="ECO:0000256" key="3">
    <source>
        <dbReference type="ARBA" id="ARBA00022448"/>
    </source>
</evidence>
<evidence type="ECO:0000259" key="12">
    <source>
        <dbReference type="Pfam" id="PF26002"/>
    </source>
</evidence>
<feature type="domain" description="AprE-like beta-barrel" evidence="12">
    <location>
        <begin position="320"/>
        <end position="408"/>
    </location>
</feature>
<dbReference type="PANTHER" id="PTHR30386:SF17">
    <property type="entry name" value="ALKALINE PROTEASE SECRETION PROTEIN APRE"/>
    <property type="match status" value="1"/>
</dbReference>
<keyword evidence="5 9" id="KW-0997">Cell inner membrane</keyword>
<comment type="subcellular location">
    <subcellularLocation>
        <location evidence="1 9">Cell inner membrane</location>
        <topology evidence="1 9">Single-pass membrane protein</topology>
    </subcellularLocation>
</comment>
<keyword evidence="10" id="KW-0175">Coiled coil</keyword>
<dbReference type="RefSeq" id="WP_200336577.1">
    <property type="nucleotide sequence ID" value="NZ_CP066786.1"/>
</dbReference>
<dbReference type="InterPro" id="IPR050739">
    <property type="entry name" value="MFP"/>
</dbReference>
<dbReference type="Pfam" id="PF25994">
    <property type="entry name" value="HH_AprE"/>
    <property type="match status" value="1"/>
</dbReference>
<organism evidence="13 14">
    <name type="scientific">Martelella lutilitoris</name>
    <dbReference type="NCBI Taxonomy" id="2583532"/>
    <lineage>
        <taxon>Bacteria</taxon>
        <taxon>Pseudomonadati</taxon>
        <taxon>Pseudomonadota</taxon>
        <taxon>Alphaproteobacteria</taxon>
        <taxon>Hyphomicrobiales</taxon>
        <taxon>Aurantimonadaceae</taxon>
        <taxon>Martelella</taxon>
    </lineage>
</organism>
<dbReference type="Gene3D" id="2.40.50.100">
    <property type="match status" value="1"/>
</dbReference>
<keyword evidence="8" id="KW-0472">Membrane</keyword>
<evidence type="ECO:0000256" key="10">
    <source>
        <dbReference type="SAM" id="Coils"/>
    </source>
</evidence>
<dbReference type="GO" id="GO:0015031">
    <property type="term" value="P:protein transport"/>
    <property type="evidence" value="ECO:0007669"/>
    <property type="project" value="InterPro"/>
</dbReference>
<protein>
    <recommendedName>
        <fullName evidence="9">Membrane fusion protein (MFP) family protein</fullName>
    </recommendedName>
</protein>
<dbReference type="Proteomes" id="UP000596083">
    <property type="component" value="Chromosome"/>
</dbReference>
<comment type="similarity">
    <text evidence="2 9">Belongs to the membrane fusion protein (MFP) (TC 8.A.1) family.</text>
</comment>
<evidence type="ECO:0000256" key="1">
    <source>
        <dbReference type="ARBA" id="ARBA00004377"/>
    </source>
</evidence>
<evidence type="ECO:0000256" key="6">
    <source>
        <dbReference type="ARBA" id="ARBA00022692"/>
    </source>
</evidence>
<dbReference type="EMBL" id="CP066786">
    <property type="protein sequence ID" value="QQM30981.1"/>
    <property type="molecule type" value="Genomic_DNA"/>
</dbReference>
<sequence>MSDRLSPKKFLVTGFVALALGLGGIAAWGAATRINGAVIAAGQVEVQARRQVIQHQYGGIVAEIDVHDGEAVKAGQQLVRLDDSELNGQRKILSRQIFEARARLERARAQVQSAGELAFSPGLVAEAQANPDYQSVLEDERKVFDVQAESNALMEQQLAEQQTQANAVIAANREQIAAFEKALAIDDQEIDRYQGLLDRGLAQANSLSSMKHEAAMVEAEIADLKAEIADVNGKLAGYAVQLLRVKADARLAAQQEYAETQPQLAQMEEKLNVIEKEYGRLSLRAPMDGTVYDLKVFTIGGVIQPGAEVAAIAADDEPLTLALRVPPAEIDRVSVGQEAIVKFPNFDSRSTPELFGTVLTVSADVLTEERTGAPYFRVEATLAPASEDEAEKLGIKPGMPVTAFIQTGARSPVSYLLKPMTDYFDMAFRDD</sequence>
<dbReference type="InterPro" id="IPR010129">
    <property type="entry name" value="T1SS_HlyD"/>
</dbReference>
<reference evidence="13 14" key="1">
    <citation type="submission" date="2020-12" db="EMBL/GenBank/DDBJ databases">
        <authorList>
            <person name="Zheng R.K."/>
            <person name="Sun C.M."/>
        </authorList>
    </citation>
    <scope>NUCLEOTIDE SEQUENCE [LARGE SCALE GENOMIC DNA]</scope>
    <source>
        <strain evidence="13 14">ZRK001</strain>
    </source>
</reference>
<dbReference type="Gene3D" id="2.40.30.170">
    <property type="match status" value="1"/>
</dbReference>
<dbReference type="InterPro" id="IPR058781">
    <property type="entry name" value="HH_AprE-like"/>
</dbReference>
<keyword evidence="6" id="KW-0812">Transmembrane</keyword>
<dbReference type="GO" id="GO:0005886">
    <property type="term" value="C:plasma membrane"/>
    <property type="evidence" value="ECO:0007669"/>
    <property type="project" value="UniProtKB-SubCell"/>
</dbReference>
<evidence type="ECO:0000313" key="13">
    <source>
        <dbReference type="EMBL" id="QQM30981.1"/>
    </source>
</evidence>
<dbReference type="AlphaFoldDB" id="A0A7T7KLQ2"/>
<feature type="domain" description="AprE-like long alpha-helical hairpin" evidence="11">
    <location>
        <begin position="89"/>
        <end position="273"/>
    </location>
</feature>
<evidence type="ECO:0000256" key="7">
    <source>
        <dbReference type="ARBA" id="ARBA00022989"/>
    </source>
</evidence>
<evidence type="ECO:0000313" key="14">
    <source>
        <dbReference type="Proteomes" id="UP000596083"/>
    </source>
</evidence>
<accession>A0A7T7KLQ2</accession>
<dbReference type="NCBIfam" id="TIGR01843">
    <property type="entry name" value="type_I_hlyD"/>
    <property type="match status" value="1"/>
</dbReference>
<name>A0A7T7KLQ2_9HYPH</name>
<dbReference type="PANTHER" id="PTHR30386">
    <property type="entry name" value="MEMBRANE FUSION SUBUNIT OF EMRAB-TOLC MULTIDRUG EFFLUX PUMP"/>
    <property type="match status" value="1"/>
</dbReference>
<evidence type="ECO:0000256" key="4">
    <source>
        <dbReference type="ARBA" id="ARBA00022475"/>
    </source>
</evidence>
<keyword evidence="3 9" id="KW-0813">Transport</keyword>
<dbReference type="PRINTS" id="PR01490">
    <property type="entry name" value="RTXTOXIND"/>
</dbReference>
<gene>
    <name evidence="13" type="ORF">JET14_02010</name>
</gene>
<evidence type="ECO:0000256" key="9">
    <source>
        <dbReference type="RuleBase" id="RU365093"/>
    </source>
</evidence>
<evidence type="ECO:0000256" key="5">
    <source>
        <dbReference type="ARBA" id="ARBA00022519"/>
    </source>
</evidence>
<dbReference type="KEGG" id="mlut:JET14_02010"/>
<proteinExistence type="inferred from homology"/>
<evidence type="ECO:0000256" key="2">
    <source>
        <dbReference type="ARBA" id="ARBA00009477"/>
    </source>
</evidence>
<feature type="coiled-coil region" evidence="10">
    <location>
        <begin position="207"/>
        <end position="234"/>
    </location>
</feature>
<keyword evidence="4 9" id="KW-1003">Cell membrane</keyword>
<dbReference type="Pfam" id="PF26002">
    <property type="entry name" value="Beta-barrel_AprE"/>
    <property type="match status" value="1"/>
</dbReference>